<gene>
    <name evidence="1" type="ORF">GIL414_LOCUS20181</name>
</gene>
<name>A0A8S2RKE2_9BILA</name>
<organism evidence="1 2">
    <name type="scientific">Rotaria magnacalcarata</name>
    <dbReference type="NCBI Taxonomy" id="392030"/>
    <lineage>
        <taxon>Eukaryota</taxon>
        <taxon>Metazoa</taxon>
        <taxon>Spiralia</taxon>
        <taxon>Gnathifera</taxon>
        <taxon>Rotifera</taxon>
        <taxon>Eurotatoria</taxon>
        <taxon>Bdelloidea</taxon>
        <taxon>Philodinida</taxon>
        <taxon>Philodinidae</taxon>
        <taxon>Rotaria</taxon>
    </lineage>
</organism>
<protein>
    <submittedName>
        <fullName evidence="1">Uncharacterized protein</fullName>
    </submittedName>
</protein>
<reference evidence="1" key="1">
    <citation type="submission" date="2021-02" db="EMBL/GenBank/DDBJ databases">
        <authorList>
            <person name="Nowell W R."/>
        </authorList>
    </citation>
    <scope>NUCLEOTIDE SEQUENCE</scope>
</reference>
<comment type="caution">
    <text evidence="1">The sequence shown here is derived from an EMBL/GenBank/DDBJ whole genome shotgun (WGS) entry which is preliminary data.</text>
</comment>
<feature type="non-terminal residue" evidence="1">
    <location>
        <position position="91"/>
    </location>
</feature>
<proteinExistence type="predicted"/>
<sequence>MRYAIEQERYIDAFHYFDALLNGDLINTTSYFYNVTGIKNYFNYLLTDEPEDQGFFVPFVTRADRRKQIHVGNLSYGSQSDTVEKMLLNDV</sequence>
<dbReference type="EMBL" id="CAJOBJ010012713">
    <property type="protein sequence ID" value="CAF4166767.1"/>
    <property type="molecule type" value="Genomic_DNA"/>
</dbReference>
<accession>A0A8S2RKE2</accession>
<dbReference type="AlphaFoldDB" id="A0A8S2RKE2"/>
<evidence type="ECO:0000313" key="2">
    <source>
        <dbReference type="Proteomes" id="UP000681720"/>
    </source>
</evidence>
<evidence type="ECO:0000313" key="1">
    <source>
        <dbReference type="EMBL" id="CAF4166767.1"/>
    </source>
</evidence>
<dbReference type="Proteomes" id="UP000681720">
    <property type="component" value="Unassembled WGS sequence"/>
</dbReference>